<feature type="transmembrane region" description="Helical" evidence="1">
    <location>
        <begin position="6"/>
        <end position="26"/>
    </location>
</feature>
<evidence type="ECO:0000256" key="1">
    <source>
        <dbReference type="SAM" id="Phobius"/>
    </source>
</evidence>
<organism evidence="2 3">
    <name type="scientific">Candidatus Protochlamydia naegleriophila</name>
    <dbReference type="NCBI Taxonomy" id="389348"/>
    <lineage>
        <taxon>Bacteria</taxon>
        <taxon>Pseudomonadati</taxon>
        <taxon>Chlamydiota</taxon>
        <taxon>Chlamydiia</taxon>
        <taxon>Parachlamydiales</taxon>
        <taxon>Parachlamydiaceae</taxon>
        <taxon>Candidatus Protochlamydia</taxon>
    </lineage>
</organism>
<dbReference type="PATRIC" id="fig|389348.3.peg.2109"/>
<keyword evidence="1" id="KW-1133">Transmembrane helix</keyword>
<sequence>MAHSFSGPSVFGLFIQPFMGFGVGYTIGRCTKAASPGVFGLALAVHQLAEIAIYGIANGLLGDGGRRSAKIYAMTNITFSLTTMGLLYRWGLIGQIGVIVSAVLIGIESYTKCKDFSYYRTAQLAQ</sequence>
<keyword evidence="3" id="KW-1185">Reference proteome</keyword>
<keyword evidence="1" id="KW-0472">Membrane</keyword>
<dbReference type="InParanoid" id="A0A0U5CR94"/>
<feature type="transmembrane region" description="Helical" evidence="1">
    <location>
        <begin position="38"/>
        <end position="57"/>
    </location>
</feature>
<dbReference type="KEGG" id="pnl:PNK_1878"/>
<reference evidence="3" key="1">
    <citation type="submission" date="2015-09" db="EMBL/GenBank/DDBJ databases">
        <authorList>
            <person name="Bertelli C."/>
        </authorList>
    </citation>
    <scope>NUCLEOTIDE SEQUENCE [LARGE SCALE GENOMIC DNA]</scope>
    <source>
        <strain evidence="3">KNic</strain>
    </source>
</reference>
<protein>
    <submittedName>
        <fullName evidence="2">Uncharacterized protein</fullName>
    </submittedName>
</protein>
<dbReference type="EMBL" id="LN879502">
    <property type="protein sequence ID" value="CUI17484.1"/>
    <property type="molecule type" value="Genomic_DNA"/>
</dbReference>
<evidence type="ECO:0000313" key="3">
    <source>
        <dbReference type="Proteomes" id="UP000069902"/>
    </source>
</evidence>
<name>A0A0U5CR94_9BACT</name>
<dbReference type="RefSeq" id="WP_059061677.1">
    <property type="nucleotide sequence ID" value="NZ_LN879502.1"/>
</dbReference>
<feature type="transmembrane region" description="Helical" evidence="1">
    <location>
        <begin position="87"/>
        <end position="107"/>
    </location>
</feature>
<dbReference type="Proteomes" id="UP000069902">
    <property type="component" value="Chromosome cPNK"/>
</dbReference>
<gene>
    <name evidence="2" type="ORF">PNK_1878</name>
</gene>
<keyword evidence="1" id="KW-0812">Transmembrane</keyword>
<accession>A0A0U5CR94</accession>
<dbReference type="AlphaFoldDB" id="A0A0U5CR94"/>
<evidence type="ECO:0000313" key="2">
    <source>
        <dbReference type="EMBL" id="CUI17484.1"/>
    </source>
</evidence>
<proteinExistence type="predicted"/>